<dbReference type="Proteomes" id="UP000237347">
    <property type="component" value="Unassembled WGS sequence"/>
</dbReference>
<name>A0AAW0J417_QUESU</name>
<organism evidence="2 3">
    <name type="scientific">Quercus suber</name>
    <name type="common">Cork oak</name>
    <dbReference type="NCBI Taxonomy" id="58331"/>
    <lineage>
        <taxon>Eukaryota</taxon>
        <taxon>Viridiplantae</taxon>
        <taxon>Streptophyta</taxon>
        <taxon>Embryophyta</taxon>
        <taxon>Tracheophyta</taxon>
        <taxon>Spermatophyta</taxon>
        <taxon>Magnoliopsida</taxon>
        <taxon>eudicotyledons</taxon>
        <taxon>Gunneridae</taxon>
        <taxon>Pentapetalae</taxon>
        <taxon>rosids</taxon>
        <taxon>fabids</taxon>
        <taxon>Fagales</taxon>
        <taxon>Fagaceae</taxon>
        <taxon>Quercus</taxon>
    </lineage>
</organism>
<reference evidence="2 3" key="1">
    <citation type="journal article" date="2018" name="Sci. Data">
        <title>The draft genome sequence of cork oak.</title>
        <authorList>
            <person name="Ramos A.M."/>
            <person name="Usie A."/>
            <person name="Barbosa P."/>
            <person name="Barros P.M."/>
            <person name="Capote T."/>
            <person name="Chaves I."/>
            <person name="Simoes F."/>
            <person name="Abreu I."/>
            <person name="Carrasquinho I."/>
            <person name="Faro C."/>
            <person name="Guimaraes J.B."/>
            <person name="Mendonca D."/>
            <person name="Nobrega F."/>
            <person name="Rodrigues L."/>
            <person name="Saibo N.J.M."/>
            <person name="Varela M.C."/>
            <person name="Egas C."/>
            <person name="Matos J."/>
            <person name="Miguel C.M."/>
            <person name="Oliveira M.M."/>
            <person name="Ricardo C.P."/>
            <person name="Goncalves S."/>
        </authorList>
    </citation>
    <scope>NUCLEOTIDE SEQUENCE [LARGE SCALE GENOMIC DNA]</scope>
    <source>
        <strain evidence="3">cv. HL8</strain>
    </source>
</reference>
<feature type="compositionally biased region" description="Acidic residues" evidence="1">
    <location>
        <begin position="40"/>
        <end position="49"/>
    </location>
</feature>
<protein>
    <submittedName>
        <fullName evidence="2">Uncharacterized protein</fullName>
    </submittedName>
</protein>
<proteinExistence type="predicted"/>
<dbReference type="AlphaFoldDB" id="A0AAW0J417"/>
<comment type="caution">
    <text evidence="2">The sequence shown here is derived from an EMBL/GenBank/DDBJ whole genome shotgun (WGS) entry which is preliminary data.</text>
</comment>
<sequence length="142" mass="16471">MNNTPQETENPVTTYLRDNSRKNSYAEATLDAVMHKTELEDAETDEVDKEVESESERTGKTGENEEQPREEDQMNEEEWEIHVSADLKRKMSGPWQTSIILKLMGKQLGYRTLQTRLAGIWHPAGNTHLIEIGYGYFNYYEI</sequence>
<evidence type="ECO:0000313" key="2">
    <source>
        <dbReference type="EMBL" id="KAK7821186.1"/>
    </source>
</evidence>
<dbReference type="EMBL" id="PKMF04000709">
    <property type="protein sequence ID" value="KAK7821186.1"/>
    <property type="molecule type" value="Genomic_DNA"/>
</dbReference>
<feature type="region of interest" description="Disordered" evidence="1">
    <location>
        <begin position="1"/>
        <end position="77"/>
    </location>
</feature>
<feature type="compositionally biased region" description="Basic and acidic residues" evidence="1">
    <location>
        <begin position="50"/>
        <end position="72"/>
    </location>
</feature>
<keyword evidence="3" id="KW-1185">Reference proteome</keyword>
<evidence type="ECO:0000256" key="1">
    <source>
        <dbReference type="SAM" id="MobiDB-lite"/>
    </source>
</evidence>
<feature type="compositionally biased region" description="Polar residues" evidence="1">
    <location>
        <begin position="1"/>
        <end position="17"/>
    </location>
</feature>
<accession>A0AAW0J417</accession>
<gene>
    <name evidence="2" type="ORF">CFP56_037923</name>
</gene>
<evidence type="ECO:0000313" key="3">
    <source>
        <dbReference type="Proteomes" id="UP000237347"/>
    </source>
</evidence>